<name>A0A0E0I9E2_ORYNI</name>
<dbReference type="Proteomes" id="UP000006591">
    <property type="component" value="Chromosome 8"/>
</dbReference>
<reference evidence="1" key="1">
    <citation type="submission" date="2015-04" db="UniProtKB">
        <authorList>
            <consortium name="EnsemblPlants"/>
        </authorList>
    </citation>
    <scope>IDENTIFICATION</scope>
    <source>
        <strain evidence="1">SL10</strain>
    </source>
</reference>
<dbReference type="HOGENOM" id="CLU_2908039_0_0_1"/>
<keyword evidence="2" id="KW-1185">Reference proteome</keyword>
<sequence length="62" mass="6499">MGGVAVIADCVREARRRWIRPPLRPHAHGVTSTAASSDSNGYGGAAAATSTLHCCRLRIPSI</sequence>
<dbReference type="Gramene" id="ONIVA08G08910.1">
    <property type="protein sequence ID" value="ONIVA08G08910.1"/>
    <property type="gene ID" value="ONIVA08G08910"/>
</dbReference>
<proteinExistence type="predicted"/>
<organism evidence="1">
    <name type="scientific">Oryza nivara</name>
    <name type="common">Indian wild rice</name>
    <name type="synonym">Oryza sativa f. spontanea</name>
    <dbReference type="NCBI Taxonomy" id="4536"/>
    <lineage>
        <taxon>Eukaryota</taxon>
        <taxon>Viridiplantae</taxon>
        <taxon>Streptophyta</taxon>
        <taxon>Embryophyta</taxon>
        <taxon>Tracheophyta</taxon>
        <taxon>Spermatophyta</taxon>
        <taxon>Magnoliopsida</taxon>
        <taxon>Liliopsida</taxon>
        <taxon>Poales</taxon>
        <taxon>Poaceae</taxon>
        <taxon>BOP clade</taxon>
        <taxon>Oryzoideae</taxon>
        <taxon>Oryzeae</taxon>
        <taxon>Oryzinae</taxon>
        <taxon>Oryza</taxon>
    </lineage>
</organism>
<dbReference type="AlphaFoldDB" id="A0A0E0I9E2"/>
<evidence type="ECO:0000313" key="1">
    <source>
        <dbReference type="EnsemblPlants" id="ONIVA08G08910.1"/>
    </source>
</evidence>
<accession>A0A0E0I9E2</accession>
<reference evidence="1" key="2">
    <citation type="submission" date="2018-04" db="EMBL/GenBank/DDBJ databases">
        <title>OnivRS2 (Oryza nivara Reference Sequence Version 2).</title>
        <authorList>
            <person name="Zhang J."/>
            <person name="Kudrna D."/>
            <person name="Lee S."/>
            <person name="Talag J."/>
            <person name="Rajasekar S."/>
            <person name="Welchert J."/>
            <person name="Hsing Y.-I."/>
            <person name="Wing R.A."/>
        </authorList>
    </citation>
    <scope>NUCLEOTIDE SEQUENCE [LARGE SCALE GENOMIC DNA]</scope>
    <source>
        <strain evidence="1">SL10</strain>
    </source>
</reference>
<evidence type="ECO:0000313" key="2">
    <source>
        <dbReference type="Proteomes" id="UP000006591"/>
    </source>
</evidence>
<dbReference type="EnsemblPlants" id="ONIVA08G08910.1">
    <property type="protein sequence ID" value="ONIVA08G08910.1"/>
    <property type="gene ID" value="ONIVA08G08910"/>
</dbReference>
<protein>
    <submittedName>
        <fullName evidence="1">Uncharacterized protein</fullName>
    </submittedName>
</protein>